<evidence type="ECO:0000313" key="2">
    <source>
        <dbReference type="EMBL" id="QCW84384.1"/>
    </source>
</evidence>
<dbReference type="Pfam" id="PF13676">
    <property type="entry name" value="TIR_2"/>
    <property type="match status" value="1"/>
</dbReference>
<organism evidence="2 3">
    <name type="scientific">Methylotuvimicrobium buryatense</name>
    <name type="common">Methylomicrobium buryatense</name>
    <dbReference type="NCBI Taxonomy" id="95641"/>
    <lineage>
        <taxon>Bacteria</taxon>
        <taxon>Pseudomonadati</taxon>
        <taxon>Pseudomonadota</taxon>
        <taxon>Gammaproteobacteria</taxon>
        <taxon>Methylococcales</taxon>
        <taxon>Methylococcaceae</taxon>
        <taxon>Methylotuvimicrobium</taxon>
    </lineage>
</organism>
<dbReference type="RefSeq" id="WP_083877766.1">
    <property type="nucleotide sequence ID" value="NZ_CP035467.1"/>
</dbReference>
<dbReference type="SUPFAM" id="SSF52200">
    <property type="entry name" value="Toll/Interleukin receptor TIR domain"/>
    <property type="match status" value="1"/>
</dbReference>
<dbReference type="PROSITE" id="PS50104">
    <property type="entry name" value="TIR"/>
    <property type="match status" value="1"/>
</dbReference>
<dbReference type="Proteomes" id="UP000305881">
    <property type="component" value="Chromosome"/>
</dbReference>
<dbReference type="Gene3D" id="3.40.50.10140">
    <property type="entry name" value="Toll/interleukin-1 receptor homology (TIR) domain"/>
    <property type="match status" value="1"/>
</dbReference>
<proteinExistence type="predicted"/>
<dbReference type="KEGG" id="mbur:EQU24_20720"/>
<evidence type="ECO:0000259" key="1">
    <source>
        <dbReference type="PROSITE" id="PS50104"/>
    </source>
</evidence>
<dbReference type="InterPro" id="IPR035897">
    <property type="entry name" value="Toll_tir_struct_dom_sf"/>
</dbReference>
<protein>
    <submittedName>
        <fullName evidence="2">TIR domain-containing protein</fullName>
    </submittedName>
</protein>
<accession>A0A4P9US89</accession>
<dbReference type="OrthoDB" id="8435646at2"/>
<sequence length="111" mass="12880">MDKEIVREVANQQGRLNCIFDERSFDSGMEFQNSIEEKLALSKAFIFFATRDSLDSHWCNFELNQVFYSKLKGALKRSIVFILNDEVEVGELPSWLISAYVSGKVTYELKR</sequence>
<dbReference type="InterPro" id="IPR000157">
    <property type="entry name" value="TIR_dom"/>
</dbReference>
<gene>
    <name evidence="2" type="ORF">EQU24_20720</name>
</gene>
<dbReference type="AlphaFoldDB" id="A0A4P9US89"/>
<evidence type="ECO:0000313" key="3">
    <source>
        <dbReference type="Proteomes" id="UP000305881"/>
    </source>
</evidence>
<feature type="domain" description="TIR" evidence="1">
    <location>
        <begin position="1"/>
        <end position="111"/>
    </location>
</feature>
<keyword evidence="3" id="KW-1185">Reference proteome</keyword>
<dbReference type="GO" id="GO:0007165">
    <property type="term" value="P:signal transduction"/>
    <property type="evidence" value="ECO:0007669"/>
    <property type="project" value="InterPro"/>
</dbReference>
<dbReference type="EMBL" id="CP035467">
    <property type="protein sequence ID" value="QCW84384.1"/>
    <property type="molecule type" value="Genomic_DNA"/>
</dbReference>
<reference evidence="3" key="1">
    <citation type="journal article" date="2019" name="J. Bacteriol.">
        <title>A Mutagenic Screen Identifies a TonB-Dependent Receptor Required for the Lanthanide Metal Switch in the Type I Methanotroph 'Methylotuvimicrobium buryatense' 5GB1C.</title>
        <authorList>
            <person name="Groom J.D."/>
            <person name="Ford S.M."/>
            <person name="Pesesky M.W."/>
            <person name="Lidstrom M.E."/>
        </authorList>
    </citation>
    <scope>NUCLEOTIDE SEQUENCE [LARGE SCALE GENOMIC DNA]</scope>
    <source>
        <strain evidence="3">5GB1C</strain>
    </source>
</reference>
<name>A0A4P9US89_METBY</name>